<evidence type="ECO:0000313" key="2">
    <source>
        <dbReference type="EMBL" id="QBO58108.1"/>
    </source>
</evidence>
<organism evidence="2 3">
    <name type="scientific">Chryseobacterium salivictor</name>
    <dbReference type="NCBI Taxonomy" id="2547600"/>
    <lineage>
        <taxon>Bacteria</taxon>
        <taxon>Pseudomonadati</taxon>
        <taxon>Bacteroidota</taxon>
        <taxon>Flavobacteriia</taxon>
        <taxon>Flavobacteriales</taxon>
        <taxon>Weeksellaceae</taxon>
        <taxon>Chryseobacterium group</taxon>
        <taxon>Chryseobacterium</taxon>
    </lineage>
</organism>
<reference evidence="2 3" key="1">
    <citation type="submission" date="2019-03" db="EMBL/GenBank/DDBJ databases">
        <authorList>
            <person name="Kim H."/>
            <person name="Yu S.-M."/>
        </authorList>
    </citation>
    <scope>NUCLEOTIDE SEQUENCE [LARGE SCALE GENOMIC DNA]</scope>
    <source>
        <strain evidence="2 3">NBC122</strain>
    </source>
</reference>
<dbReference type="RefSeq" id="WP_133439570.1">
    <property type="nucleotide sequence ID" value="NZ_CP037954.1"/>
</dbReference>
<name>A0A4P6ZEW3_9FLAO</name>
<gene>
    <name evidence="2" type="ORF">NBC122_01281</name>
</gene>
<protein>
    <recommendedName>
        <fullName evidence="1">DUF695 domain-containing protein</fullName>
    </recommendedName>
</protein>
<dbReference type="InterPro" id="IPR016097">
    <property type="entry name" value="DUF695"/>
</dbReference>
<dbReference type="OrthoDB" id="9151249at2"/>
<accession>A0A4P6ZEW3</accession>
<keyword evidence="3" id="KW-1185">Reference proteome</keyword>
<dbReference type="EMBL" id="CP037954">
    <property type="protein sequence ID" value="QBO58108.1"/>
    <property type="molecule type" value="Genomic_DNA"/>
</dbReference>
<feature type="domain" description="DUF695" evidence="1">
    <location>
        <begin position="233"/>
        <end position="351"/>
    </location>
</feature>
<sequence length="357" mass="42131">MTELKKLNKSTYQEFWKWFETKEKDFFNAVKEQQNIDENFLNIILPQLKELNENFFILVGMSDDLTAELIITVDGSIKDIVYAEELIAESPNLENWKFTALKPELDIENVSIRMGDYIFDKNNIYFYSNDDEDYPDEIDLVFVHEDLNDQNENELINGTYLFIDNYLGELNFVTQIDNFSIAGKSEAEKELVPIEKLKDFLSWREREFTEKYEAAKIETTEDSYSLLEGTLENGFPLLATVNVDLLQWDQKASHPWISVLRIAYSGDEDNGFPDDKDYDLFNTIEDDIMLELNSEEGNLNLGRETADNIREIYFVSRDFRKISKILAKTVEKYPDYEMSFEIYKDKYWQSFERYGIH</sequence>
<dbReference type="Pfam" id="PF05117">
    <property type="entry name" value="DUF695"/>
    <property type="match status" value="1"/>
</dbReference>
<evidence type="ECO:0000259" key="1">
    <source>
        <dbReference type="Pfam" id="PF05117"/>
    </source>
</evidence>
<dbReference type="KEGG" id="csal:NBC122_01281"/>
<dbReference type="AlphaFoldDB" id="A0A4P6ZEW3"/>
<dbReference type="Proteomes" id="UP000294419">
    <property type="component" value="Chromosome"/>
</dbReference>
<proteinExistence type="predicted"/>
<evidence type="ECO:0000313" key="3">
    <source>
        <dbReference type="Proteomes" id="UP000294419"/>
    </source>
</evidence>